<comment type="caution">
    <text evidence="1">The sequence shown here is derived from an EMBL/GenBank/DDBJ whole genome shotgun (WGS) entry which is preliminary data.</text>
</comment>
<sequence length="143" mass="15704">MGSSCISNQKDSPFEDVPSVQINAKEKGIQCINQTIKANFQQVKVLKESLDEGISISNIQTIVIRPRCESESAKIMSELIKFGNQITIISNKIPDSPISSVKSNSKKGILKNKQEINVTKSADGGLFFPSPYRTSGKNIRFKG</sequence>
<proteinExistence type="predicted"/>
<protein>
    <submittedName>
        <fullName evidence="1">Uncharacterized protein</fullName>
    </submittedName>
</protein>
<dbReference type="AlphaFoldDB" id="A0A8S1YB62"/>
<dbReference type="OMA" id="IHPRCES"/>
<dbReference type="EMBL" id="CAJJDP010000148">
    <property type="protein sequence ID" value="CAD8209072.1"/>
    <property type="molecule type" value="Genomic_DNA"/>
</dbReference>
<dbReference type="OrthoDB" id="296904at2759"/>
<evidence type="ECO:0000313" key="2">
    <source>
        <dbReference type="Proteomes" id="UP000683925"/>
    </source>
</evidence>
<keyword evidence="2" id="KW-1185">Reference proteome</keyword>
<evidence type="ECO:0000313" key="1">
    <source>
        <dbReference type="EMBL" id="CAD8209072.1"/>
    </source>
</evidence>
<dbReference type="Proteomes" id="UP000683925">
    <property type="component" value="Unassembled WGS sequence"/>
</dbReference>
<reference evidence="1" key="1">
    <citation type="submission" date="2021-01" db="EMBL/GenBank/DDBJ databases">
        <authorList>
            <consortium name="Genoscope - CEA"/>
            <person name="William W."/>
        </authorList>
    </citation>
    <scope>NUCLEOTIDE SEQUENCE</scope>
</reference>
<accession>A0A8S1YB62</accession>
<organism evidence="1 2">
    <name type="scientific">Paramecium octaurelia</name>
    <dbReference type="NCBI Taxonomy" id="43137"/>
    <lineage>
        <taxon>Eukaryota</taxon>
        <taxon>Sar</taxon>
        <taxon>Alveolata</taxon>
        <taxon>Ciliophora</taxon>
        <taxon>Intramacronucleata</taxon>
        <taxon>Oligohymenophorea</taxon>
        <taxon>Peniculida</taxon>
        <taxon>Parameciidae</taxon>
        <taxon>Paramecium</taxon>
    </lineage>
</organism>
<name>A0A8S1YB62_PAROT</name>
<gene>
    <name evidence="1" type="ORF">POCTA_138.1.T1460031</name>
</gene>